<feature type="domain" description="Peptidase C39-like" evidence="4">
    <location>
        <begin position="15"/>
        <end position="133"/>
    </location>
</feature>
<dbReference type="EMBL" id="DF967972">
    <property type="protein sequence ID" value="GAP12512.1"/>
    <property type="molecule type" value="Genomic_DNA"/>
</dbReference>
<dbReference type="InterPro" id="IPR011990">
    <property type="entry name" value="TPR-like_helical_dom_sf"/>
</dbReference>
<keyword evidence="6" id="KW-1185">Reference proteome</keyword>
<sequence>PEQVTLPAPKNELEDMNACGPATLAMALRFWGWEGDQYTISDQIKPIRADRNVNVEELKYYVDNFVPGMYAEFRVGGDLDLLRRFLADGIPVMIEESFKLDKAFIVEDDFWAGHYVLLTGYDDKTQEFITQDSEKGANRRVAYTTTEEYWQSFNHVYILIYPPDKQNNVLNQLGAQFDVDANRQYALDQAKAVTVSDPTNAFAWFNLGTNLMYFQRYEESVAAYDQARDLGLPKRMLRYQFGPFISYFNMGRIDDLSALADYALKITPNSEEALLWKGWALYRQGNREEALASFQKALDAHPNYGDAQYAINYVYNN</sequence>
<evidence type="ECO:0000256" key="3">
    <source>
        <dbReference type="PROSITE-ProRule" id="PRU00339"/>
    </source>
</evidence>
<protein>
    <submittedName>
        <fullName evidence="5">Cytochrome c biogenesis factor</fullName>
    </submittedName>
</protein>
<keyword evidence="2 3" id="KW-0802">TPR repeat</keyword>
<feature type="repeat" description="TPR" evidence="3">
    <location>
        <begin position="271"/>
        <end position="304"/>
    </location>
</feature>
<dbReference type="RefSeq" id="WP_075071929.1">
    <property type="nucleotide sequence ID" value="NZ_DF967972.1"/>
</dbReference>
<dbReference type="Gene3D" id="1.25.40.10">
    <property type="entry name" value="Tetratricopeptide repeat domain"/>
    <property type="match status" value="2"/>
</dbReference>
<dbReference type="STRING" id="360412.LARV_00248"/>
<proteinExistence type="predicted"/>
<dbReference type="Gene3D" id="3.90.70.10">
    <property type="entry name" value="Cysteine proteinases"/>
    <property type="match status" value="1"/>
</dbReference>
<dbReference type="InterPro" id="IPR019734">
    <property type="entry name" value="TPR_rpt"/>
</dbReference>
<dbReference type="Pfam" id="PF13529">
    <property type="entry name" value="Peptidase_C39_2"/>
    <property type="match status" value="1"/>
</dbReference>
<name>A0A0S7BCM1_9CHLR</name>
<dbReference type="InterPro" id="IPR013105">
    <property type="entry name" value="TPR_2"/>
</dbReference>
<dbReference type="InterPro" id="IPR051685">
    <property type="entry name" value="Ycf3/AcsC/BcsC/TPR_MFPF"/>
</dbReference>
<dbReference type="SMART" id="SM00028">
    <property type="entry name" value="TPR"/>
    <property type="match status" value="2"/>
</dbReference>
<gene>
    <name evidence="5" type="ORF">LARV_00248</name>
</gene>
<evidence type="ECO:0000256" key="1">
    <source>
        <dbReference type="ARBA" id="ARBA00022737"/>
    </source>
</evidence>
<dbReference type="PANTHER" id="PTHR44943">
    <property type="entry name" value="CELLULOSE SYNTHASE OPERON PROTEIN C"/>
    <property type="match status" value="1"/>
</dbReference>
<reference evidence="5" key="1">
    <citation type="submission" date="2015-07" db="EMBL/GenBank/DDBJ databases">
        <title>Draft Genome Sequences of Anaerolinea thermolimosa IMO-1, Bellilinea caldifistulae GOMI-1, Leptolinea tardivitalis YMTK-2, Levilinea saccharolytica KIBI-1,Longilinea arvoryzae KOME-1, Previously Described as Members of the Anaerolineaceae (Chloroflexi).</title>
        <authorList>
            <person name="Sekiguchi Y."/>
            <person name="Ohashi A."/>
            <person name="Matsuura N."/>
            <person name="Tourlousse M.D."/>
        </authorList>
    </citation>
    <scope>NUCLEOTIDE SEQUENCE [LARGE SCALE GENOMIC DNA]</scope>
    <source>
        <strain evidence="5">KOME-1</strain>
    </source>
</reference>
<accession>A0A0S7BCM1</accession>
<dbReference type="PROSITE" id="PS50005">
    <property type="entry name" value="TPR"/>
    <property type="match status" value="1"/>
</dbReference>
<organism evidence="5">
    <name type="scientific">Longilinea arvoryzae</name>
    <dbReference type="NCBI Taxonomy" id="360412"/>
    <lineage>
        <taxon>Bacteria</taxon>
        <taxon>Bacillati</taxon>
        <taxon>Chloroflexota</taxon>
        <taxon>Anaerolineae</taxon>
        <taxon>Anaerolineales</taxon>
        <taxon>Anaerolineaceae</taxon>
        <taxon>Longilinea</taxon>
    </lineage>
</organism>
<evidence type="ECO:0000256" key="2">
    <source>
        <dbReference type="ARBA" id="ARBA00022803"/>
    </source>
</evidence>
<dbReference type="Proteomes" id="UP000055060">
    <property type="component" value="Unassembled WGS sequence"/>
</dbReference>
<dbReference type="PANTHER" id="PTHR44943:SF8">
    <property type="entry name" value="TPR REPEAT-CONTAINING PROTEIN MJ0263"/>
    <property type="match status" value="1"/>
</dbReference>
<feature type="non-terminal residue" evidence="5">
    <location>
        <position position="1"/>
    </location>
</feature>
<dbReference type="InterPro" id="IPR039564">
    <property type="entry name" value="Peptidase_C39-like"/>
</dbReference>
<keyword evidence="1" id="KW-0677">Repeat</keyword>
<evidence type="ECO:0000259" key="4">
    <source>
        <dbReference type="Pfam" id="PF13529"/>
    </source>
</evidence>
<evidence type="ECO:0000313" key="6">
    <source>
        <dbReference type="Proteomes" id="UP000055060"/>
    </source>
</evidence>
<evidence type="ECO:0000313" key="5">
    <source>
        <dbReference type="EMBL" id="GAP12512.1"/>
    </source>
</evidence>
<dbReference type="SUPFAM" id="SSF48452">
    <property type="entry name" value="TPR-like"/>
    <property type="match status" value="1"/>
</dbReference>
<dbReference type="AlphaFoldDB" id="A0A0S7BCM1"/>
<dbReference type="Pfam" id="PF07719">
    <property type="entry name" value="TPR_2"/>
    <property type="match status" value="1"/>
</dbReference>